<reference evidence="2 3" key="1">
    <citation type="submission" date="2008-07" db="EMBL/GenBank/DDBJ databases">
        <authorList>
            <person name="El-Sayed N."/>
            <person name="Caler E."/>
            <person name="Inman J."/>
            <person name="Amedeo P."/>
            <person name="Hass B."/>
            <person name="Wortman J."/>
        </authorList>
    </citation>
    <scope>NUCLEOTIDE SEQUENCE [LARGE SCALE GENOMIC DNA]</scope>
    <source>
        <strain evidence="3">ATCC 50983 / TXsc</strain>
    </source>
</reference>
<gene>
    <name evidence="2" type="ORF">Pmar_PMAR026833</name>
</gene>
<accession>C5KF18</accession>
<dbReference type="InParanoid" id="C5KF18"/>
<keyword evidence="3" id="KW-1185">Reference proteome</keyword>
<evidence type="ECO:0000313" key="2">
    <source>
        <dbReference type="EMBL" id="EER16925.1"/>
    </source>
</evidence>
<feature type="non-terminal residue" evidence="2">
    <location>
        <position position="1"/>
    </location>
</feature>
<dbReference type="Proteomes" id="UP000007800">
    <property type="component" value="Unassembled WGS sequence"/>
</dbReference>
<sequence length="52" mass="4842">LLLDNLLHKRPPGTLTLAIDSGGVRLDGGSGGGGGGGGGRGGGRGRCGGGEE</sequence>
<dbReference type="AlphaFoldDB" id="C5KF18"/>
<protein>
    <submittedName>
        <fullName evidence="2">Uncharacterized protein</fullName>
    </submittedName>
</protein>
<dbReference type="GeneID" id="9052955"/>
<evidence type="ECO:0000256" key="1">
    <source>
        <dbReference type="SAM" id="MobiDB-lite"/>
    </source>
</evidence>
<feature type="compositionally biased region" description="Gly residues" evidence="1">
    <location>
        <begin position="25"/>
        <end position="52"/>
    </location>
</feature>
<dbReference type="RefSeq" id="XP_002785129.1">
    <property type="nucleotide sequence ID" value="XM_002785083.1"/>
</dbReference>
<organism evidence="3">
    <name type="scientific">Perkinsus marinus (strain ATCC 50983 / TXsc)</name>
    <dbReference type="NCBI Taxonomy" id="423536"/>
    <lineage>
        <taxon>Eukaryota</taxon>
        <taxon>Sar</taxon>
        <taxon>Alveolata</taxon>
        <taxon>Perkinsozoa</taxon>
        <taxon>Perkinsea</taxon>
        <taxon>Perkinsida</taxon>
        <taxon>Perkinsidae</taxon>
        <taxon>Perkinsus</taxon>
    </lineage>
</organism>
<evidence type="ECO:0000313" key="3">
    <source>
        <dbReference type="Proteomes" id="UP000007800"/>
    </source>
</evidence>
<dbReference type="EMBL" id="GG672642">
    <property type="protein sequence ID" value="EER16925.1"/>
    <property type="molecule type" value="Genomic_DNA"/>
</dbReference>
<proteinExistence type="predicted"/>
<name>C5KF18_PERM5</name>
<feature type="region of interest" description="Disordered" evidence="1">
    <location>
        <begin position="22"/>
        <end position="52"/>
    </location>
</feature>